<dbReference type="RefSeq" id="WP_214610501.1">
    <property type="nucleotide sequence ID" value="NZ_JACATN010000001.1"/>
</dbReference>
<keyword evidence="2" id="KW-0472">Membrane</keyword>
<sequence>MKNFIYPLFLLLSFNCLLYSQELTVTGVVKSQEDNVISYANVLLLNAADSTLVTGTSTGEDGTFKIIKISAGSYLIKASFIGNESAIKAFILEADKKLDPIILNESDQRLDEVVVTSQKPRLERKIDRLVFNIENTAYADGDVWDILKIAPSVLILNNKLTVQGSSAIGVLINGRKINIPYEDIVNLLSGTSAANVLSIEIINNPPAKYGAEDNALINIVMKKNIVAGYNGAIYNKYTQGILPKHTVGTDHFFKGKKTQLSVNYSFRQDRDVTYYTDITNFSQDDGPVSTWTAEQEYLSNQQQHNLSVFFDYDIDEKKRLSFTSINLWQPNRSRVYDTDTDVSNPSAWSDFHTINNSEQRKLNTSYYIDYIQDLNDKGAQLSFNGHYTFYDNKNDQDLNSIFFNTDNSVFGENDFTTDTEQKINLYSVQGDYESPLGEAGRIETGLRYAGISSRNTIIQRGFDRDQPGVAPADSGTFNYDESIYAAYISYSGKWDHWKLKSGLRAEYAETAGTWDSGAQRNENHNFGLFPSASLEYSPNKKHDFKIYSFRKVSRPRYNSVNPFQIFQSTFSTIEGDPKLQPATRFYIAGGYTYNKTYTAELFYKKAKNGLASLIFQNNDNNLLQFISSNLDENVAYGIDFTINKSFSKFYNCYFLASFYNETSNFKNPTTNIEVDQQQFSWFIRNSNSFSFLSDQSLSADINLFYSSALIAENAIFDAFGAVNFMMRKTLCNKQLSVSMGIEDIFNQGNQFNTRNYQDQSGTSLTKGENRLFVASLRYKFGNSKMRDNKKYKRVDERNRI</sequence>
<keyword evidence="6" id="KW-1185">Reference proteome</keyword>
<dbReference type="Pfam" id="PF13715">
    <property type="entry name" value="CarbopepD_reg_2"/>
    <property type="match status" value="1"/>
</dbReference>
<dbReference type="InterPro" id="IPR036942">
    <property type="entry name" value="Beta-barrel_TonB_sf"/>
</dbReference>
<evidence type="ECO:0000256" key="1">
    <source>
        <dbReference type="ARBA" id="ARBA00004442"/>
    </source>
</evidence>
<dbReference type="Gene3D" id="2.40.170.20">
    <property type="entry name" value="TonB-dependent receptor, beta-barrel domain"/>
    <property type="match status" value="1"/>
</dbReference>
<reference evidence="5 6" key="1">
    <citation type="submission" date="2020-06" db="EMBL/GenBank/DDBJ databases">
        <authorList>
            <person name="Isaeva M.P."/>
            <person name="Chernysheva N.Y."/>
        </authorList>
    </citation>
    <scope>NUCLEOTIDE SEQUENCE [LARGE SCALE GENOMIC DNA]</scope>
    <source>
        <strain evidence="5 6">KMM 6746</strain>
    </source>
</reference>
<dbReference type="InterPro" id="IPR041700">
    <property type="entry name" value="OMP_b-brl_3"/>
</dbReference>
<keyword evidence="3" id="KW-0998">Cell outer membrane</keyword>
<gene>
    <name evidence="5" type="ORF">HW347_03255</name>
</gene>
<organism evidence="5 6">
    <name type="scientific">Zobellia barbeyronii</name>
    <dbReference type="NCBI Taxonomy" id="2748009"/>
    <lineage>
        <taxon>Bacteria</taxon>
        <taxon>Pseudomonadati</taxon>
        <taxon>Bacteroidota</taxon>
        <taxon>Flavobacteriia</taxon>
        <taxon>Flavobacteriales</taxon>
        <taxon>Flavobacteriaceae</taxon>
        <taxon>Zobellia</taxon>
    </lineage>
</organism>
<evidence type="ECO:0000256" key="3">
    <source>
        <dbReference type="ARBA" id="ARBA00023237"/>
    </source>
</evidence>
<comment type="caution">
    <text evidence="5">The sequence shown here is derived from an EMBL/GenBank/DDBJ whole genome shotgun (WGS) entry which is preliminary data.</text>
</comment>
<dbReference type="SUPFAM" id="SSF49464">
    <property type="entry name" value="Carboxypeptidase regulatory domain-like"/>
    <property type="match status" value="1"/>
</dbReference>
<accession>A0ABS5WB13</accession>
<evidence type="ECO:0000313" key="5">
    <source>
        <dbReference type="EMBL" id="MBT2160265.1"/>
    </source>
</evidence>
<comment type="subcellular location">
    <subcellularLocation>
        <location evidence="1">Cell outer membrane</location>
    </subcellularLocation>
</comment>
<protein>
    <submittedName>
        <fullName evidence="5">Outer membrane beta-barrel protein</fullName>
    </submittedName>
</protein>
<dbReference type="Proteomes" id="UP000740413">
    <property type="component" value="Unassembled WGS sequence"/>
</dbReference>
<reference evidence="6" key="2">
    <citation type="submission" date="2023-07" db="EMBL/GenBank/DDBJ databases">
        <title>Zobellia barbeyronii sp. nov., a new marine flavobacterium, isolated from green and red algae.</title>
        <authorList>
            <person name="Nedashkovskaya O.I."/>
            <person name="Otstavnykh N."/>
            <person name="Zhukova N."/>
            <person name="Guzev K."/>
            <person name="Chausova V."/>
            <person name="Tekutyeva L."/>
            <person name="Mikhailov V."/>
            <person name="Isaeva M."/>
        </authorList>
    </citation>
    <scope>NUCLEOTIDE SEQUENCE [LARGE SCALE GENOMIC DNA]</scope>
    <source>
        <strain evidence="6">KMM 6746</strain>
    </source>
</reference>
<evidence type="ECO:0000256" key="2">
    <source>
        <dbReference type="ARBA" id="ARBA00023136"/>
    </source>
</evidence>
<dbReference type="Pfam" id="PF14905">
    <property type="entry name" value="OMP_b-brl_3"/>
    <property type="match status" value="1"/>
</dbReference>
<evidence type="ECO:0000313" key="6">
    <source>
        <dbReference type="Proteomes" id="UP000740413"/>
    </source>
</evidence>
<feature type="domain" description="Outer membrane protein beta-barrel" evidence="4">
    <location>
        <begin position="373"/>
        <end position="778"/>
    </location>
</feature>
<dbReference type="Gene3D" id="2.60.40.1120">
    <property type="entry name" value="Carboxypeptidase-like, regulatory domain"/>
    <property type="match status" value="1"/>
</dbReference>
<dbReference type="SUPFAM" id="SSF56935">
    <property type="entry name" value="Porins"/>
    <property type="match status" value="1"/>
</dbReference>
<name>A0ABS5WB13_9FLAO</name>
<dbReference type="InterPro" id="IPR008969">
    <property type="entry name" value="CarboxyPept-like_regulatory"/>
</dbReference>
<evidence type="ECO:0000259" key="4">
    <source>
        <dbReference type="Pfam" id="PF14905"/>
    </source>
</evidence>
<proteinExistence type="predicted"/>
<dbReference type="EMBL" id="JACATN010000001">
    <property type="protein sequence ID" value="MBT2160265.1"/>
    <property type="molecule type" value="Genomic_DNA"/>
</dbReference>